<evidence type="ECO:0000313" key="7">
    <source>
        <dbReference type="Proteomes" id="UP001500051"/>
    </source>
</evidence>
<comment type="similarity">
    <text evidence="5">Belongs to the methyltransferase superfamily. Tam family.</text>
</comment>
<organism evidence="6 7">
    <name type="scientific">Microlunatus aurantiacus</name>
    <dbReference type="NCBI Taxonomy" id="446786"/>
    <lineage>
        <taxon>Bacteria</taxon>
        <taxon>Bacillati</taxon>
        <taxon>Actinomycetota</taxon>
        <taxon>Actinomycetes</taxon>
        <taxon>Propionibacteriales</taxon>
        <taxon>Propionibacteriaceae</taxon>
        <taxon>Microlunatus</taxon>
    </lineage>
</organism>
<dbReference type="InterPro" id="IPR023506">
    <property type="entry name" value="Trans-aconitate_MeTrfase"/>
</dbReference>
<evidence type="ECO:0000256" key="1">
    <source>
        <dbReference type="ARBA" id="ARBA00022490"/>
    </source>
</evidence>
<keyword evidence="3 5" id="KW-0808">Transferase</keyword>
<comment type="catalytic activity">
    <reaction evidence="5">
        <text>trans-aconitate + S-adenosyl-L-methionine = (E)-3-(methoxycarbonyl)pent-2-enedioate + S-adenosyl-L-homocysteine</text>
        <dbReference type="Rhea" id="RHEA:14969"/>
        <dbReference type="ChEBI" id="CHEBI:15708"/>
        <dbReference type="ChEBI" id="CHEBI:57470"/>
        <dbReference type="ChEBI" id="CHEBI:57856"/>
        <dbReference type="ChEBI" id="CHEBI:59789"/>
        <dbReference type="EC" id="2.1.1.144"/>
    </reaction>
</comment>
<dbReference type="HAMAP" id="MF_00560">
    <property type="entry name" value="Tran_acon_Me_trans"/>
    <property type="match status" value="1"/>
</dbReference>
<comment type="caution">
    <text evidence="6">The sequence shown here is derived from an EMBL/GenBank/DDBJ whole genome shotgun (WGS) entry which is preliminary data.</text>
</comment>
<keyword evidence="1 5" id="KW-0963">Cytoplasm</keyword>
<dbReference type="NCBIfam" id="NF010703">
    <property type="entry name" value="PRK14103.1"/>
    <property type="match status" value="1"/>
</dbReference>
<comment type="function">
    <text evidence="5">Catalyzes the S-adenosylmethionine monomethyl esterification of trans-aconitate.</text>
</comment>
<dbReference type="Gene3D" id="1.10.150.290">
    <property type="entry name" value="S-adenosyl-L-methionine-dependent methyltransferases"/>
    <property type="match status" value="1"/>
</dbReference>
<dbReference type="SUPFAM" id="SSF53335">
    <property type="entry name" value="S-adenosyl-L-methionine-dependent methyltransferases"/>
    <property type="match status" value="1"/>
</dbReference>
<reference evidence="7" key="1">
    <citation type="journal article" date="2019" name="Int. J. Syst. Evol. Microbiol.">
        <title>The Global Catalogue of Microorganisms (GCM) 10K type strain sequencing project: providing services to taxonomists for standard genome sequencing and annotation.</title>
        <authorList>
            <consortium name="The Broad Institute Genomics Platform"/>
            <consortium name="The Broad Institute Genome Sequencing Center for Infectious Disease"/>
            <person name="Wu L."/>
            <person name="Ma J."/>
        </authorList>
    </citation>
    <scope>NUCLEOTIDE SEQUENCE [LARGE SCALE GENOMIC DNA]</scope>
    <source>
        <strain evidence="7">JCM 16548</strain>
    </source>
</reference>
<name>A0ABP7E0P6_9ACTN</name>
<dbReference type="PANTHER" id="PTHR43861">
    <property type="entry name" value="TRANS-ACONITATE 2-METHYLTRANSFERASE-RELATED"/>
    <property type="match status" value="1"/>
</dbReference>
<keyword evidence="2 5" id="KW-0489">Methyltransferase</keyword>
<dbReference type="GO" id="GO:0008168">
    <property type="term" value="F:methyltransferase activity"/>
    <property type="evidence" value="ECO:0007669"/>
    <property type="project" value="UniProtKB-KW"/>
</dbReference>
<dbReference type="Gene3D" id="3.40.50.150">
    <property type="entry name" value="Vaccinia Virus protein VP39"/>
    <property type="match status" value="1"/>
</dbReference>
<dbReference type="Pfam" id="PF13489">
    <property type="entry name" value="Methyltransf_23"/>
    <property type="match status" value="1"/>
</dbReference>
<dbReference type="Proteomes" id="UP001500051">
    <property type="component" value="Unassembled WGS sequence"/>
</dbReference>
<evidence type="ECO:0000256" key="5">
    <source>
        <dbReference type="HAMAP-Rule" id="MF_00560"/>
    </source>
</evidence>
<comment type="subcellular location">
    <subcellularLocation>
        <location evidence="5">Cytoplasm</location>
    </subcellularLocation>
</comment>
<dbReference type="PANTHER" id="PTHR43861:SF1">
    <property type="entry name" value="TRANS-ACONITATE 2-METHYLTRANSFERASE"/>
    <property type="match status" value="1"/>
</dbReference>
<protein>
    <recommendedName>
        <fullName evidence="5">Trans-aconitate 2-methyltransferase</fullName>
        <ecNumber evidence="5">2.1.1.144</ecNumber>
    </recommendedName>
</protein>
<dbReference type="CDD" id="cd02440">
    <property type="entry name" value="AdoMet_MTases"/>
    <property type="match status" value="1"/>
</dbReference>
<dbReference type="EC" id="2.1.1.144" evidence="5"/>
<dbReference type="EMBL" id="BAAAYX010000014">
    <property type="protein sequence ID" value="GAA3712775.1"/>
    <property type="molecule type" value="Genomic_DNA"/>
</dbReference>
<proteinExistence type="inferred from homology"/>
<dbReference type="InterPro" id="IPR023149">
    <property type="entry name" value="Trans_acon_MeTrfase_C"/>
</dbReference>
<evidence type="ECO:0000256" key="4">
    <source>
        <dbReference type="ARBA" id="ARBA00022691"/>
    </source>
</evidence>
<evidence type="ECO:0000256" key="3">
    <source>
        <dbReference type="ARBA" id="ARBA00022679"/>
    </source>
</evidence>
<gene>
    <name evidence="5" type="primary">tam</name>
    <name evidence="6" type="ORF">GCM10022204_34630</name>
</gene>
<evidence type="ECO:0000313" key="6">
    <source>
        <dbReference type="EMBL" id="GAA3712775.1"/>
    </source>
</evidence>
<keyword evidence="7" id="KW-1185">Reference proteome</keyword>
<keyword evidence="4 5" id="KW-0949">S-adenosyl-L-methionine</keyword>
<dbReference type="GO" id="GO:0032259">
    <property type="term" value="P:methylation"/>
    <property type="evidence" value="ECO:0007669"/>
    <property type="project" value="UniProtKB-KW"/>
</dbReference>
<sequence length="258" mass="28778">MNDWDPAHYGRYADERSRPYGDLVRRIGAERPRRVVDLGCGSGELTASLSRLWPTAEIIGVDSSPAMIEKARTIKGVDDLRFLERDLRDWRPEVGTDVLISNAALQWVPGHRDLLPGLVDRLTPGGWIAFQVPGNFGEPSHVLLHELARTAPYAEHTAGVLRPASSEPADYLADLTALGCTVDVWETTYLHVLTGEDPVFTWVSATGARPVLQALPDDLREQFETDYKERLRDAYPEQAYGTVLPFRRIFVVGQRTGS</sequence>
<dbReference type="InterPro" id="IPR029063">
    <property type="entry name" value="SAM-dependent_MTases_sf"/>
</dbReference>
<dbReference type="RefSeq" id="WP_344813704.1">
    <property type="nucleotide sequence ID" value="NZ_BAAAYX010000014.1"/>
</dbReference>
<evidence type="ECO:0000256" key="2">
    <source>
        <dbReference type="ARBA" id="ARBA00022603"/>
    </source>
</evidence>
<accession>A0ABP7E0P6</accession>